<feature type="transmembrane region" description="Helical" evidence="9">
    <location>
        <begin position="406"/>
        <end position="425"/>
    </location>
</feature>
<accession>A0AAV1L4Z9</accession>
<evidence type="ECO:0000256" key="7">
    <source>
        <dbReference type="ARBA" id="ARBA00023170"/>
    </source>
</evidence>
<feature type="transmembrane region" description="Helical" evidence="9">
    <location>
        <begin position="88"/>
        <end position="107"/>
    </location>
</feature>
<dbReference type="PANTHER" id="PTHR21137:SF44">
    <property type="entry name" value="ODORANT RECEPTOR 13A-RELATED"/>
    <property type="match status" value="1"/>
</dbReference>
<dbReference type="InterPro" id="IPR004117">
    <property type="entry name" value="7tm6_olfct_rcpt"/>
</dbReference>
<evidence type="ECO:0000256" key="5">
    <source>
        <dbReference type="ARBA" id="ARBA00022989"/>
    </source>
</evidence>
<comment type="caution">
    <text evidence="10">The sequence shown here is derived from an EMBL/GenBank/DDBJ whole genome shotgun (WGS) entry which is preliminary data.</text>
</comment>
<evidence type="ECO:0000256" key="6">
    <source>
        <dbReference type="ARBA" id="ARBA00023136"/>
    </source>
</evidence>
<dbReference type="AlphaFoldDB" id="A0AAV1L4Z9"/>
<protein>
    <recommendedName>
        <fullName evidence="9">Odorant receptor</fullName>
    </recommendedName>
</protein>
<gene>
    <name evidence="10" type="ORF">PARMNEM_LOCUS9950</name>
</gene>
<feature type="transmembrane region" description="Helical" evidence="9">
    <location>
        <begin position="319"/>
        <end position="340"/>
    </location>
</feature>
<evidence type="ECO:0000256" key="3">
    <source>
        <dbReference type="ARBA" id="ARBA00022692"/>
    </source>
</evidence>
<keyword evidence="4 9" id="KW-0552">Olfaction</keyword>
<sequence length="442" mass="51703">MSFLKKYFTSKNDVPSFPMSLSSDKSEYDVTYKIPKMAFQLIGIRFTCDDSPFKKSLWNAFYWFEFANIFIVLILEIIAMMLTVSDGSFTVLFTVTPCIGYVLLGMVKSYKFVYYRPVYENLMSELRAMWPQSVDTEEEYNVIRTALTELKVIERGYYYSHAVLMIIFNAPSAISCIRRAFGEEIPRNLIFPYWLPFDPHQCWIFEFIIMTQIWHTFIIICVLLGADLFFFIFLSHITSQFHLLAMRINKLFHVKIDDQLIQEYPLGKYSNDLCKEDIDSISKNEWEAICQKKLVEVILRHRDLIRLSNDVENQFTFPLLINFLVSSILICFCVFCCVFVEKWNEMNYKCFLITATLQISLLCLYGQRLLDASTSVADAVYCSGWYNVPTKIKTSLIILLYRAQKAVYVTTYGFSIVCLPSYATILKTSWSYLMLLVNVFKE</sequence>
<comment type="subcellular location">
    <subcellularLocation>
        <location evidence="9">Cell membrane</location>
        <topology evidence="9">Multi-pass membrane protein</topology>
    </subcellularLocation>
    <subcellularLocation>
        <location evidence="1">Membrane</location>
        <topology evidence="1">Multi-pass membrane protein</topology>
    </subcellularLocation>
</comment>
<evidence type="ECO:0000256" key="1">
    <source>
        <dbReference type="ARBA" id="ARBA00004141"/>
    </source>
</evidence>
<evidence type="ECO:0000256" key="4">
    <source>
        <dbReference type="ARBA" id="ARBA00022725"/>
    </source>
</evidence>
<dbReference type="EMBL" id="CAVLGL010000084">
    <property type="protein sequence ID" value="CAK1589452.1"/>
    <property type="molecule type" value="Genomic_DNA"/>
</dbReference>
<dbReference type="Pfam" id="PF02949">
    <property type="entry name" value="7tm_6"/>
    <property type="match status" value="1"/>
</dbReference>
<comment type="caution">
    <text evidence="9">Lacks conserved residue(s) required for the propagation of feature annotation.</text>
</comment>
<evidence type="ECO:0000256" key="9">
    <source>
        <dbReference type="RuleBase" id="RU351113"/>
    </source>
</evidence>
<comment type="similarity">
    <text evidence="9">Belongs to the insect chemoreceptor superfamily. Heteromeric odorant receptor channel (TC 1.A.69) family.</text>
</comment>
<evidence type="ECO:0000313" key="11">
    <source>
        <dbReference type="Proteomes" id="UP001314205"/>
    </source>
</evidence>
<dbReference type="GO" id="GO:0005549">
    <property type="term" value="F:odorant binding"/>
    <property type="evidence" value="ECO:0007669"/>
    <property type="project" value="InterPro"/>
</dbReference>
<keyword evidence="11" id="KW-1185">Reference proteome</keyword>
<dbReference type="GO" id="GO:0004984">
    <property type="term" value="F:olfactory receptor activity"/>
    <property type="evidence" value="ECO:0007669"/>
    <property type="project" value="InterPro"/>
</dbReference>
<proteinExistence type="inferred from homology"/>
<reference evidence="10 11" key="1">
    <citation type="submission" date="2023-11" db="EMBL/GenBank/DDBJ databases">
        <authorList>
            <person name="Hedman E."/>
            <person name="Englund M."/>
            <person name="Stromberg M."/>
            <person name="Nyberg Akerstrom W."/>
            <person name="Nylinder S."/>
            <person name="Jareborg N."/>
            <person name="Kallberg Y."/>
            <person name="Kronander E."/>
        </authorList>
    </citation>
    <scope>NUCLEOTIDE SEQUENCE [LARGE SCALE GENOMIC DNA]</scope>
</reference>
<evidence type="ECO:0000313" key="10">
    <source>
        <dbReference type="EMBL" id="CAK1589452.1"/>
    </source>
</evidence>
<keyword evidence="7 9" id="KW-0675">Receptor</keyword>
<keyword evidence="5 9" id="KW-1133">Transmembrane helix</keyword>
<keyword evidence="8 9" id="KW-0807">Transducer</keyword>
<dbReference type="GO" id="GO:0007165">
    <property type="term" value="P:signal transduction"/>
    <property type="evidence" value="ECO:0007669"/>
    <property type="project" value="UniProtKB-KW"/>
</dbReference>
<keyword evidence="3 9" id="KW-0812">Transmembrane</keyword>
<evidence type="ECO:0000256" key="2">
    <source>
        <dbReference type="ARBA" id="ARBA00022606"/>
    </source>
</evidence>
<dbReference type="GO" id="GO:0005886">
    <property type="term" value="C:plasma membrane"/>
    <property type="evidence" value="ECO:0007669"/>
    <property type="project" value="UniProtKB-SubCell"/>
</dbReference>
<dbReference type="PANTHER" id="PTHR21137">
    <property type="entry name" value="ODORANT RECEPTOR"/>
    <property type="match status" value="1"/>
</dbReference>
<dbReference type="Proteomes" id="UP001314205">
    <property type="component" value="Unassembled WGS sequence"/>
</dbReference>
<feature type="transmembrane region" description="Helical" evidence="9">
    <location>
        <begin position="213"/>
        <end position="237"/>
    </location>
</feature>
<evidence type="ECO:0000256" key="8">
    <source>
        <dbReference type="ARBA" id="ARBA00023224"/>
    </source>
</evidence>
<keyword evidence="2 9" id="KW-0716">Sensory transduction</keyword>
<keyword evidence="6 9" id="KW-0472">Membrane</keyword>
<name>A0AAV1L4Z9_9NEOP</name>
<organism evidence="10 11">
    <name type="scientific">Parnassius mnemosyne</name>
    <name type="common">clouded apollo</name>
    <dbReference type="NCBI Taxonomy" id="213953"/>
    <lineage>
        <taxon>Eukaryota</taxon>
        <taxon>Metazoa</taxon>
        <taxon>Ecdysozoa</taxon>
        <taxon>Arthropoda</taxon>
        <taxon>Hexapoda</taxon>
        <taxon>Insecta</taxon>
        <taxon>Pterygota</taxon>
        <taxon>Neoptera</taxon>
        <taxon>Endopterygota</taxon>
        <taxon>Lepidoptera</taxon>
        <taxon>Glossata</taxon>
        <taxon>Ditrysia</taxon>
        <taxon>Papilionoidea</taxon>
        <taxon>Papilionidae</taxon>
        <taxon>Parnassiinae</taxon>
        <taxon>Parnassini</taxon>
        <taxon>Parnassius</taxon>
        <taxon>Driopa</taxon>
    </lineage>
</organism>
<feature type="transmembrane region" description="Helical" evidence="9">
    <location>
        <begin position="61"/>
        <end position="82"/>
    </location>
</feature>